<dbReference type="PANTHER" id="PTHR14969:SF13">
    <property type="entry name" value="AT30094P"/>
    <property type="match status" value="1"/>
</dbReference>
<feature type="transmembrane region" description="Helical" evidence="1">
    <location>
        <begin position="145"/>
        <end position="163"/>
    </location>
</feature>
<feature type="transmembrane region" description="Helical" evidence="1">
    <location>
        <begin position="44"/>
        <end position="70"/>
    </location>
</feature>
<reference evidence="3 4" key="1">
    <citation type="journal article" date="2017" name="Int. J. Syst. Evol. Microbiol.">
        <title>Solibacillus kalamii sp. nov., isolated from a high-efficiency particulate arrestance filter system used in the International Space Station.</title>
        <authorList>
            <person name="Checinska Sielaff A."/>
            <person name="Kumar R.M."/>
            <person name="Pal D."/>
            <person name="Mayilraj S."/>
            <person name="Venkateswaran K."/>
        </authorList>
    </citation>
    <scope>NUCLEOTIDE SEQUENCE [LARGE SCALE GENOMIC DNA]</scope>
    <source>
        <strain evidence="3 4">ISSFR-015</strain>
    </source>
</reference>
<keyword evidence="1" id="KW-0812">Transmembrane</keyword>
<dbReference type="Proteomes" id="UP000196594">
    <property type="component" value="Unassembled WGS sequence"/>
</dbReference>
<dbReference type="SUPFAM" id="SSF48317">
    <property type="entry name" value="Acid phosphatase/Vanadium-dependent haloperoxidase"/>
    <property type="match status" value="1"/>
</dbReference>
<feature type="transmembrane region" description="Helical" evidence="1">
    <location>
        <begin position="169"/>
        <end position="191"/>
    </location>
</feature>
<dbReference type="Pfam" id="PF01569">
    <property type="entry name" value="PAP2"/>
    <property type="match status" value="1"/>
</dbReference>
<comment type="caution">
    <text evidence="3">The sequence shown here is derived from an EMBL/GenBank/DDBJ whole genome shotgun (WGS) entry which is preliminary data.</text>
</comment>
<feature type="domain" description="Phosphatidic acid phosphatase type 2/haloperoxidase" evidence="2">
    <location>
        <begin position="78"/>
        <end position="188"/>
    </location>
</feature>
<protein>
    <submittedName>
        <fullName evidence="3">Phosphatidylglycerophosphatase</fullName>
    </submittedName>
</protein>
<dbReference type="RefSeq" id="WP_087618088.1">
    <property type="nucleotide sequence ID" value="NZ_JAFBEY010000008.1"/>
</dbReference>
<proteinExistence type="predicted"/>
<organism evidence="3 4">
    <name type="scientific">Solibacillus kalamii</name>
    <dbReference type="NCBI Taxonomy" id="1748298"/>
    <lineage>
        <taxon>Bacteria</taxon>
        <taxon>Bacillati</taxon>
        <taxon>Bacillota</taxon>
        <taxon>Bacilli</taxon>
        <taxon>Bacillales</taxon>
        <taxon>Caryophanaceae</taxon>
        <taxon>Solibacillus</taxon>
    </lineage>
</organism>
<keyword evidence="4" id="KW-1185">Reference proteome</keyword>
<sequence length="197" mass="22743">MKKKVSIFAFVTLLVFIIIALNFDTPSFEAFDMKIRSLLFGNSFIILFHYLGEIKFVIVATVIILLYLAIFKKDFRGVLFVLLAVGVGNGVNQLLKRIFSRPRPEIEDQLTSFSFPSGHAQISVMFFLTLAYLISKWLKNKSWKFITYSVMLVLIFFIGLSRIAEGRHYATDVLAGWSIGYTWFVLCVLWYESKKHK</sequence>
<evidence type="ECO:0000256" key="1">
    <source>
        <dbReference type="SAM" id="Phobius"/>
    </source>
</evidence>
<dbReference type="InterPro" id="IPR000326">
    <property type="entry name" value="PAP2/HPO"/>
</dbReference>
<dbReference type="PANTHER" id="PTHR14969">
    <property type="entry name" value="SPHINGOSINE-1-PHOSPHATE PHOSPHOHYDROLASE"/>
    <property type="match status" value="1"/>
</dbReference>
<gene>
    <name evidence="3" type="ORF">CBM15_14665</name>
</gene>
<keyword evidence="1" id="KW-1133">Transmembrane helix</keyword>
<dbReference type="Gene3D" id="1.20.144.10">
    <property type="entry name" value="Phosphatidic acid phosphatase type 2/haloperoxidase"/>
    <property type="match status" value="2"/>
</dbReference>
<evidence type="ECO:0000313" key="4">
    <source>
        <dbReference type="Proteomes" id="UP000196594"/>
    </source>
</evidence>
<accession>A0ABX3ZEW4</accession>
<evidence type="ECO:0000259" key="2">
    <source>
        <dbReference type="SMART" id="SM00014"/>
    </source>
</evidence>
<feature type="transmembrane region" description="Helical" evidence="1">
    <location>
        <begin position="115"/>
        <end position="133"/>
    </location>
</feature>
<dbReference type="CDD" id="cd03392">
    <property type="entry name" value="PAP2_like_2"/>
    <property type="match status" value="1"/>
</dbReference>
<dbReference type="SMART" id="SM00014">
    <property type="entry name" value="acidPPc"/>
    <property type="match status" value="1"/>
</dbReference>
<dbReference type="InterPro" id="IPR036938">
    <property type="entry name" value="PAP2/HPO_sf"/>
</dbReference>
<name>A0ABX3ZEW4_9BACL</name>
<feature type="transmembrane region" description="Helical" evidence="1">
    <location>
        <begin position="77"/>
        <end position="95"/>
    </location>
</feature>
<evidence type="ECO:0000313" key="3">
    <source>
        <dbReference type="EMBL" id="OUZ38024.1"/>
    </source>
</evidence>
<dbReference type="EMBL" id="NHNT01000011">
    <property type="protein sequence ID" value="OUZ38024.1"/>
    <property type="molecule type" value="Genomic_DNA"/>
</dbReference>
<keyword evidence="1" id="KW-0472">Membrane</keyword>